<gene>
    <name evidence="2" type="ORF">Pmani_028024</name>
</gene>
<feature type="region of interest" description="Disordered" evidence="1">
    <location>
        <begin position="23"/>
        <end position="71"/>
    </location>
</feature>
<evidence type="ECO:0000313" key="3">
    <source>
        <dbReference type="Proteomes" id="UP001292094"/>
    </source>
</evidence>
<reference evidence="2" key="1">
    <citation type="submission" date="2023-11" db="EMBL/GenBank/DDBJ databases">
        <title>Genome assemblies of two species of porcelain crab, Petrolisthes cinctipes and Petrolisthes manimaculis (Anomura: Porcellanidae).</title>
        <authorList>
            <person name="Angst P."/>
        </authorList>
    </citation>
    <scope>NUCLEOTIDE SEQUENCE</scope>
    <source>
        <strain evidence="2">PB745_02</strain>
        <tissue evidence="2">Gill</tissue>
    </source>
</reference>
<feature type="compositionally biased region" description="Polar residues" evidence="1">
    <location>
        <begin position="58"/>
        <end position="71"/>
    </location>
</feature>
<protein>
    <submittedName>
        <fullName evidence="2">Uncharacterized protein</fullName>
    </submittedName>
</protein>
<evidence type="ECO:0000313" key="2">
    <source>
        <dbReference type="EMBL" id="KAK4299719.1"/>
    </source>
</evidence>
<keyword evidence="3" id="KW-1185">Reference proteome</keyword>
<proteinExistence type="predicted"/>
<accession>A0AAE1TYE6</accession>
<organism evidence="2 3">
    <name type="scientific">Petrolisthes manimaculis</name>
    <dbReference type="NCBI Taxonomy" id="1843537"/>
    <lineage>
        <taxon>Eukaryota</taxon>
        <taxon>Metazoa</taxon>
        <taxon>Ecdysozoa</taxon>
        <taxon>Arthropoda</taxon>
        <taxon>Crustacea</taxon>
        <taxon>Multicrustacea</taxon>
        <taxon>Malacostraca</taxon>
        <taxon>Eumalacostraca</taxon>
        <taxon>Eucarida</taxon>
        <taxon>Decapoda</taxon>
        <taxon>Pleocyemata</taxon>
        <taxon>Anomura</taxon>
        <taxon>Galatheoidea</taxon>
        <taxon>Porcellanidae</taxon>
        <taxon>Petrolisthes</taxon>
    </lineage>
</organism>
<feature type="compositionally biased region" description="Polar residues" evidence="1">
    <location>
        <begin position="37"/>
        <end position="51"/>
    </location>
</feature>
<dbReference type="Proteomes" id="UP001292094">
    <property type="component" value="Unassembled WGS sequence"/>
</dbReference>
<comment type="caution">
    <text evidence="2">The sequence shown here is derived from an EMBL/GenBank/DDBJ whole genome shotgun (WGS) entry which is preliminary data.</text>
</comment>
<dbReference type="AlphaFoldDB" id="A0AAE1TYE6"/>
<name>A0AAE1TYE6_9EUCA</name>
<evidence type="ECO:0000256" key="1">
    <source>
        <dbReference type="SAM" id="MobiDB-lite"/>
    </source>
</evidence>
<dbReference type="EMBL" id="JAWZYT010003182">
    <property type="protein sequence ID" value="KAK4299719.1"/>
    <property type="molecule type" value="Genomic_DNA"/>
</dbReference>
<sequence length="151" mass="16561">MMRGGGGAQVNYQPLIGVRQWQHKAGRQAGRFPSPKSPLNINTNSHSVTRIPTPPGSYTPSRASQPGAASTLGSNKRFTVISSLFPLSNKVQDSHPLGMSYVDEGHLCFDCGPYDWMTQELANEFDLSVVMVLLCGSTMALNTRRHRSERI</sequence>